<dbReference type="GO" id="GO:0005524">
    <property type="term" value="F:ATP binding"/>
    <property type="evidence" value="ECO:0007669"/>
    <property type="project" value="UniProtKB-UniRule"/>
</dbReference>
<dbReference type="InterPro" id="IPR018078">
    <property type="entry name" value="DNA-binding_RecF_CS"/>
</dbReference>
<feature type="coiled-coil region" evidence="11">
    <location>
        <begin position="163"/>
        <end position="207"/>
    </location>
</feature>
<evidence type="ECO:0000256" key="2">
    <source>
        <dbReference type="ARBA" id="ARBA00008016"/>
    </source>
</evidence>
<feature type="domain" description="RecF/RecN/SMC N-terminal" evidence="12">
    <location>
        <begin position="11"/>
        <end position="360"/>
    </location>
</feature>
<dbReference type="PROSITE" id="PS00618">
    <property type="entry name" value="RECF_2"/>
    <property type="match status" value="1"/>
</dbReference>
<dbReference type="Pfam" id="PF02463">
    <property type="entry name" value="SMC_N"/>
    <property type="match status" value="1"/>
</dbReference>
<comment type="similarity">
    <text evidence="2 9 10">Belongs to the RecF family.</text>
</comment>
<keyword evidence="4 9" id="KW-0963">Cytoplasm</keyword>
<dbReference type="Gene3D" id="3.40.50.300">
    <property type="entry name" value="P-loop containing nucleotide triphosphate hydrolases"/>
    <property type="match status" value="1"/>
</dbReference>
<dbReference type="PROSITE" id="PS00617">
    <property type="entry name" value="RECF_1"/>
    <property type="match status" value="1"/>
</dbReference>
<dbReference type="GO" id="GO:0005737">
    <property type="term" value="C:cytoplasm"/>
    <property type="evidence" value="ECO:0007669"/>
    <property type="project" value="UniProtKB-SubCell"/>
</dbReference>
<evidence type="ECO:0000313" key="14">
    <source>
        <dbReference type="Proteomes" id="UP000564885"/>
    </source>
</evidence>
<evidence type="ECO:0000256" key="8">
    <source>
        <dbReference type="ARBA" id="ARBA00023125"/>
    </source>
</evidence>
<dbReference type="GO" id="GO:0006260">
    <property type="term" value="P:DNA replication"/>
    <property type="evidence" value="ECO:0007669"/>
    <property type="project" value="UniProtKB-UniRule"/>
</dbReference>
<dbReference type="Gene3D" id="1.20.1050.90">
    <property type="entry name" value="RecF/RecN/SMC, N-terminal domain"/>
    <property type="match status" value="1"/>
</dbReference>
<feature type="binding site" evidence="9">
    <location>
        <begin position="38"/>
        <end position="45"/>
    </location>
    <ligand>
        <name>ATP</name>
        <dbReference type="ChEBI" id="CHEBI:30616"/>
    </ligand>
</feature>
<evidence type="ECO:0000256" key="6">
    <source>
        <dbReference type="ARBA" id="ARBA00022741"/>
    </source>
</evidence>
<dbReference type="RefSeq" id="WP_171217111.1">
    <property type="nucleotide sequence ID" value="NZ_JABEPP010000001.1"/>
</dbReference>
<organism evidence="13 14">
    <name type="scientific">Enterovirga aerilata</name>
    <dbReference type="NCBI Taxonomy" id="2730920"/>
    <lineage>
        <taxon>Bacteria</taxon>
        <taxon>Pseudomonadati</taxon>
        <taxon>Pseudomonadota</taxon>
        <taxon>Alphaproteobacteria</taxon>
        <taxon>Hyphomicrobiales</taxon>
        <taxon>Methylobacteriaceae</taxon>
        <taxon>Enterovirga</taxon>
    </lineage>
</organism>
<dbReference type="HAMAP" id="MF_00365">
    <property type="entry name" value="RecF"/>
    <property type="match status" value="1"/>
</dbReference>
<accession>A0A849I6G2</accession>
<evidence type="ECO:0000313" key="13">
    <source>
        <dbReference type="EMBL" id="NNM71680.1"/>
    </source>
</evidence>
<comment type="subcellular location">
    <subcellularLocation>
        <location evidence="1 9 10">Cytoplasm</location>
    </subcellularLocation>
</comment>
<dbReference type="Proteomes" id="UP000564885">
    <property type="component" value="Unassembled WGS sequence"/>
</dbReference>
<keyword evidence="9 10" id="KW-0234">DNA repair</keyword>
<evidence type="ECO:0000256" key="9">
    <source>
        <dbReference type="HAMAP-Rule" id="MF_00365"/>
    </source>
</evidence>
<dbReference type="InterPro" id="IPR042174">
    <property type="entry name" value="RecF_2"/>
</dbReference>
<evidence type="ECO:0000256" key="7">
    <source>
        <dbReference type="ARBA" id="ARBA00022840"/>
    </source>
</evidence>
<dbReference type="EMBL" id="JABEPP010000001">
    <property type="protein sequence ID" value="NNM71680.1"/>
    <property type="molecule type" value="Genomic_DNA"/>
</dbReference>
<dbReference type="AlphaFoldDB" id="A0A849I6G2"/>
<gene>
    <name evidence="9 13" type="primary">recF</name>
    <name evidence="13" type="ORF">HJG44_04610</name>
</gene>
<keyword evidence="7 9" id="KW-0067">ATP-binding</keyword>
<keyword evidence="11" id="KW-0175">Coiled coil</keyword>
<dbReference type="InterPro" id="IPR027417">
    <property type="entry name" value="P-loop_NTPase"/>
</dbReference>
<evidence type="ECO:0000259" key="12">
    <source>
        <dbReference type="Pfam" id="PF02463"/>
    </source>
</evidence>
<evidence type="ECO:0000256" key="1">
    <source>
        <dbReference type="ARBA" id="ARBA00004496"/>
    </source>
</evidence>
<dbReference type="GO" id="GO:0000731">
    <property type="term" value="P:DNA synthesis involved in DNA repair"/>
    <property type="evidence" value="ECO:0007669"/>
    <property type="project" value="TreeGrafter"/>
</dbReference>
<evidence type="ECO:0000256" key="11">
    <source>
        <dbReference type="SAM" id="Coils"/>
    </source>
</evidence>
<evidence type="ECO:0000256" key="4">
    <source>
        <dbReference type="ARBA" id="ARBA00022490"/>
    </source>
</evidence>
<sequence length="381" mass="40757">MTGLQPGAPRVTRLILQDFRSYPALDLPVSRGLVALVGENGAGKTNLVEALSLFAAGRGLRRADLGDMARHGAERFAVSITLDSSAGEHRLGVGLEPGEAGRALRRCRIDGADAPSSAAFAEFLRLVWLTPDLDGLFRGPAGDRRRFLDRLVLAIDSRHGARVNALERALRSRNRLLEEASADGIWLDAVERELAELAIAVASARRETVERLDAQLLAGRDDASPFPFARLSLIGELDELVASLPAVDAEDRYRRMLRDGRGRDATAGRTLLGPQATDLAVRHGPKDLPAETCSTGEQKALLLGLVLAHARLVQAMSGMAPLVLLDEVAAHLDPRRRAALYDALEALGSQVWMTGADPALFSGLEGRADLFAVSPGRIAGA</sequence>
<evidence type="ECO:0000256" key="3">
    <source>
        <dbReference type="ARBA" id="ARBA00020170"/>
    </source>
</evidence>
<dbReference type="SUPFAM" id="SSF52540">
    <property type="entry name" value="P-loop containing nucleoside triphosphate hydrolases"/>
    <property type="match status" value="1"/>
</dbReference>
<comment type="caution">
    <text evidence="13">The sequence shown here is derived from an EMBL/GenBank/DDBJ whole genome shotgun (WGS) entry which is preliminary data.</text>
</comment>
<dbReference type="GO" id="GO:0006302">
    <property type="term" value="P:double-strand break repair"/>
    <property type="evidence" value="ECO:0007669"/>
    <property type="project" value="TreeGrafter"/>
</dbReference>
<keyword evidence="9 10" id="KW-0227">DNA damage</keyword>
<keyword evidence="8 9" id="KW-0238">DNA-binding</keyword>
<dbReference type="PANTHER" id="PTHR32182:SF0">
    <property type="entry name" value="DNA REPLICATION AND REPAIR PROTEIN RECF"/>
    <property type="match status" value="1"/>
</dbReference>
<keyword evidence="14" id="KW-1185">Reference proteome</keyword>
<keyword evidence="9 10" id="KW-0742">SOS response</keyword>
<dbReference type="GO" id="GO:0003697">
    <property type="term" value="F:single-stranded DNA binding"/>
    <property type="evidence" value="ECO:0007669"/>
    <property type="project" value="UniProtKB-UniRule"/>
</dbReference>
<dbReference type="PANTHER" id="PTHR32182">
    <property type="entry name" value="DNA REPLICATION AND REPAIR PROTEIN RECF"/>
    <property type="match status" value="1"/>
</dbReference>
<dbReference type="InterPro" id="IPR003395">
    <property type="entry name" value="RecF/RecN/SMC_N"/>
</dbReference>
<dbReference type="GO" id="GO:0009432">
    <property type="term" value="P:SOS response"/>
    <property type="evidence" value="ECO:0007669"/>
    <property type="project" value="UniProtKB-UniRule"/>
</dbReference>
<reference evidence="13 14" key="1">
    <citation type="submission" date="2020-04" db="EMBL/GenBank/DDBJ databases">
        <title>Enterovirga sp. isolate from soil.</title>
        <authorList>
            <person name="Chea S."/>
            <person name="Kim D.-U."/>
        </authorList>
    </citation>
    <scope>NUCLEOTIDE SEQUENCE [LARGE SCALE GENOMIC DNA]</scope>
    <source>
        <strain evidence="13 14">DB1703</strain>
    </source>
</reference>
<dbReference type="NCBIfam" id="TIGR00611">
    <property type="entry name" value="recf"/>
    <property type="match status" value="1"/>
</dbReference>
<evidence type="ECO:0000256" key="5">
    <source>
        <dbReference type="ARBA" id="ARBA00022705"/>
    </source>
</evidence>
<dbReference type="InterPro" id="IPR001238">
    <property type="entry name" value="DNA-binding_RecF"/>
</dbReference>
<keyword evidence="5 9" id="KW-0235">DNA replication</keyword>
<keyword evidence="6 9" id="KW-0547">Nucleotide-binding</keyword>
<name>A0A849I6G2_9HYPH</name>
<comment type="function">
    <text evidence="9 10">The RecF protein is involved in DNA metabolism; it is required for DNA replication and normal SOS inducibility. RecF binds preferentially to single-stranded, linear DNA. It also seems to bind ATP.</text>
</comment>
<proteinExistence type="inferred from homology"/>
<protein>
    <recommendedName>
        <fullName evidence="3 9">DNA replication and repair protein RecF</fullName>
    </recommendedName>
</protein>
<evidence type="ECO:0000256" key="10">
    <source>
        <dbReference type="RuleBase" id="RU000578"/>
    </source>
</evidence>